<dbReference type="SUPFAM" id="SSF48371">
    <property type="entry name" value="ARM repeat"/>
    <property type="match status" value="1"/>
</dbReference>
<feature type="region of interest" description="Disordered" evidence="2">
    <location>
        <begin position="1009"/>
        <end position="1038"/>
    </location>
</feature>
<feature type="compositionally biased region" description="Polar residues" evidence="2">
    <location>
        <begin position="1013"/>
        <end position="1022"/>
    </location>
</feature>
<evidence type="ECO:0000259" key="3">
    <source>
        <dbReference type="Pfam" id="PF14225"/>
    </source>
</evidence>
<dbReference type="PANTHER" id="PTHR12295">
    <property type="entry name" value="FURRY-RELATED"/>
    <property type="match status" value="1"/>
</dbReference>
<dbReference type="InterPro" id="IPR039867">
    <property type="entry name" value="Furry/Tao3/Mor2"/>
</dbReference>
<dbReference type="InterPro" id="IPR045842">
    <property type="entry name" value="Fry_C"/>
</dbReference>
<dbReference type="PANTHER" id="PTHR12295:SF30">
    <property type="entry name" value="PROTEIN FURRY"/>
    <property type="match status" value="1"/>
</dbReference>
<dbReference type="GO" id="GO:0005938">
    <property type="term" value="C:cell cortex"/>
    <property type="evidence" value="ECO:0007669"/>
    <property type="project" value="TreeGrafter"/>
</dbReference>
<evidence type="ECO:0000256" key="1">
    <source>
        <dbReference type="SAM" id="Coils"/>
    </source>
</evidence>
<dbReference type="InterPro" id="IPR016024">
    <property type="entry name" value="ARM-type_fold"/>
</dbReference>
<dbReference type="Proteomes" id="UP001163046">
    <property type="component" value="Unassembled WGS sequence"/>
</dbReference>
<accession>A0A9X0DA89</accession>
<feature type="domain" description="Protein furry C-terminal" evidence="5">
    <location>
        <begin position="972"/>
        <end position="1171"/>
    </location>
</feature>
<feature type="coiled-coil region" evidence="1">
    <location>
        <begin position="1379"/>
        <end position="1406"/>
    </location>
</feature>
<feature type="domain" description="Cell morphogenesis protein C-terminal" evidence="3">
    <location>
        <begin position="728"/>
        <end position="971"/>
    </location>
</feature>
<evidence type="ECO:0000259" key="5">
    <source>
        <dbReference type="Pfam" id="PF19421"/>
    </source>
</evidence>
<keyword evidence="1" id="KW-0175">Coiled coil</keyword>
<sequence>MTARFEMTSPVGQRCILQYMLPWLANIELVDLSNSSPTPPELNIETDEEEQTSAMSPVELEGEGWGSVEATQLVLNNLFYITVKYDEQFSKEIEEAWGSLCGSRWVNNIHEILGYLIALAGVIGSSEVLVHAKKLAVYVARANQQKTIEELMEELKLTETVASQFERCDDAPFFRSLQKSSTSRDSGSKKNVSKEDTKPDDELSRKESRDERKESKEERRDAKDERKEKGDSLPRGLENAPMPEPSKSLETTVPLAEPEEEDQIEEEEKPEGAWAHEWVIMAHRLVSAGVTLSLPVPEREKYFAPLPDILPFAPYVASLYRCNFSLMLLAELVLDQASVDWEEHLPLMLHVIFLALDHGKALVYEHSKRLLINLIIVLVCRGDHVSLAQSLFNFITISEQGLGKHGLLKSSWTLDVGNIVGVAGPSAGAGTGAEFERQGPSVESNVASAGTSASVSAAGSSSLNQALPPEENTANRLVEQIQELIEFLANSDCKPLWAFEEITPRSYKIKSAEQLELFVASVVQIFQASDSSSKVQEKMAKVALHWATSCSSRHYAGRSFQVFRALKVPFSWSMLSDVLSRLVESVGDGSEDVQGYVMEILLTLEAASDWTIVDQSNTSELSSGLDLGLGFYLEDEKEDVVDEYNLHILSTSAGSISPLSRIRQGGHMRSLSSGCEFKRHSSLFNHFGRLNGTRDESHLRARSVSVQCLKTPSEAINPQSQADMVTRVFWIAVSLLESDYEHEFLMAIHLLNKVLSFLDLSRHSSREKLDKVLHRLKWSDFPGLQALLLKGVTNAATSEPSLRLLSRLTVFSNVGLVDPSQAAGFALNMLALLPHMLEHFDEPDEFSKTCAQNIVQVCHGSGNLAHLGKLFEMYIEKSYHRPRSTWLDSVCRYINDSFGHLTRSHITFLLEVLERGPPVYHQVVLGVLCALMRLADFSSPAMRHFQNDALKTIAKYLKGYLWKESLDILKMARRTRERLVNVLTTCGHTVGLKQSPSVVFSSSSDLAVEKQGAGQQPSSEETSLAEGLTNETGKDELEPQQISVLTNFDFLYDDEAEDVLWGPEYEDRRLSYCSLDVGSLDRDLKSNLQTLECLSGSEQDLTPHDSSDDEDELTRSLTSSTLTAVTDSTSAIESSSESSANVTVVAIDCDDKSKEQAMESRSPSVESSNSLPGASDTSYSYKLFAVTEITWDSRDEPEKLWTAHVGSIVKDTLGVTAVNTFSLFCCLYKSTRRKFYSLTRECCNYLVEDKFRDIAHHFSNTLEFLVSRGECPFVCIDTETLNRTKLLERHKFAVLELHSHFSSYVQKSERTLECLDDVKLAVKRSSVGSHHEEPEIRLTPDSENQEMRQVQLCRCLYKAHFQFLLFCSTYARLLESLVQAARQAEVNDLTQEVNEIRREVSSVLEHPLSEEDSAFIKSYVDNDSLTRDSAVHVLVDELVGREIERSIHLVRVFRDKLGGEAFGTSDEDNLDCLVSFYCKHVAEKNVGSLVMSGSLQNFSSLCRNLMEVNVAILAAVEDLNV</sequence>
<dbReference type="InterPro" id="IPR029473">
    <property type="entry name" value="MOR2-PAG1_mid"/>
</dbReference>
<name>A0A9X0DA89_9CNID</name>
<protein>
    <submittedName>
        <fullName evidence="6">Uncharacterized protein</fullName>
    </submittedName>
</protein>
<feature type="compositionally biased region" description="Acidic residues" evidence="2">
    <location>
        <begin position="257"/>
        <end position="269"/>
    </location>
</feature>
<comment type="caution">
    <text evidence="6">The sequence shown here is derived from an EMBL/GenBank/DDBJ whole genome shotgun (WGS) entry which is preliminary data.</text>
</comment>
<dbReference type="Pfam" id="PF19421">
    <property type="entry name" value="Fry_C"/>
    <property type="match status" value="2"/>
</dbReference>
<feature type="compositionally biased region" description="Basic and acidic residues" evidence="2">
    <location>
        <begin position="186"/>
        <end position="232"/>
    </location>
</feature>
<dbReference type="OrthoDB" id="6018878at2759"/>
<proteinExistence type="predicted"/>
<reference evidence="6" key="1">
    <citation type="submission" date="2023-01" db="EMBL/GenBank/DDBJ databases">
        <title>Genome assembly of the deep-sea coral Lophelia pertusa.</title>
        <authorList>
            <person name="Herrera S."/>
            <person name="Cordes E."/>
        </authorList>
    </citation>
    <scope>NUCLEOTIDE SEQUENCE</scope>
    <source>
        <strain evidence="6">USNM1676648</strain>
        <tissue evidence="6">Polyp</tissue>
    </source>
</reference>
<evidence type="ECO:0000259" key="4">
    <source>
        <dbReference type="Pfam" id="PF14228"/>
    </source>
</evidence>
<dbReference type="GO" id="GO:0030427">
    <property type="term" value="C:site of polarized growth"/>
    <property type="evidence" value="ECO:0007669"/>
    <property type="project" value="TreeGrafter"/>
</dbReference>
<dbReference type="InterPro" id="IPR025481">
    <property type="entry name" value="Cell_Morphogen_C"/>
</dbReference>
<gene>
    <name evidence="6" type="ORF">OS493_008401</name>
</gene>
<dbReference type="GO" id="GO:0031175">
    <property type="term" value="P:neuron projection development"/>
    <property type="evidence" value="ECO:0007669"/>
    <property type="project" value="TreeGrafter"/>
</dbReference>
<dbReference type="Pfam" id="PF14228">
    <property type="entry name" value="MOR2-PAG1_mid"/>
    <property type="match status" value="3"/>
</dbReference>
<evidence type="ECO:0000313" key="6">
    <source>
        <dbReference type="EMBL" id="KAJ7393102.1"/>
    </source>
</evidence>
<dbReference type="EMBL" id="MU825399">
    <property type="protein sequence ID" value="KAJ7393102.1"/>
    <property type="molecule type" value="Genomic_DNA"/>
</dbReference>
<evidence type="ECO:0000313" key="7">
    <source>
        <dbReference type="Proteomes" id="UP001163046"/>
    </source>
</evidence>
<organism evidence="6 7">
    <name type="scientific">Desmophyllum pertusum</name>
    <dbReference type="NCBI Taxonomy" id="174260"/>
    <lineage>
        <taxon>Eukaryota</taxon>
        <taxon>Metazoa</taxon>
        <taxon>Cnidaria</taxon>
        <taxon>Anthozoa</taxon>
        <taxon>Hexacorallia</taxon>
        <taxon>Scleractinia</taxon>
        <taxon>Caryophylliina</taxon>
        <taxon>Caryophylliidae</taxon>
        <taxon>Desmophyllum</taxon>
    </lineage>
</organism>
<feature type="domain" description="Protein furry C-terminal" evidence="5">
    <location>
        <begin position="1194"/>
        <end position="1514"/>
    </location>
</feature>
<dbReference type="GO" id="GO:0000902">
    <property type="term" value="P:cell morphogenesis"/>
    <property type="evidence" value="ECO:0007669"/>
    <property type="project" value="InterPro"/>
</dbReference>
<feature type="domain" description="Cell morphogenesis central region" evidence="4">
    <location>
        <begin position="318"/>
        <end position="381"/>
    </location>
</feature>
<feature type="domain" description="Cell morphogenesis central region" evidence="4">
    <location>
        <begin position="478"/>
        <end position="572"/>
    </location>
</feature>
<feature type="region of interest" description="Disordered" evidence="2">
    <location>
        <begin position="176"/>
        <end position="269"/>
    </location>
</feature>
<keyword evidence="7" id="KW-1185">Reference proteome</keyword>
<feature type="domain" description="Cell morphogenesis central region" evidence="4">
    <location>
        <begin position="72"/>
        <end position="156"/>
    </location>
</feature>
<dbReference type="Pfam" id="PF14225">
    <property type="entry name" value="MOR2-PAG1_C"/>
    <property type="match status" value="1"/>
</dbReference>
<evidence type="ECO:0000256" key="2">
    <source>
        <dbReference type="SAM" id="MobiDB-lite"/>
    </source>
</evidence>